<proteinExistence type="predicted"/>
<gene>
    <name evidence="1" type="ORF">MRB53_011124</name>
</gene>
<sequence length="842" mass="92048">MSLINSSSLLTTLPSPSPSPSPITMLTLLPSQRTLALCRSSLGSALRTSLACTAIACAKLYGPAPLRRQIDYPALSYVTALLLVSGTTLGEVVRGAAHVAYGTVQGVVPAIVCLWAVGPARFSFTTTAVAVAASALVVALPESTPVLSKRVAMAQVVVVYVFACVRGVSTDAVMDPVHVAVSTGVGALASVVALLLPFPYPRMGYYEVKENRKQFAEIVSDRLKLYVNAFCAENITSAMASVSQAKSLENTGKNLLRSIELKQDSIPWERPSMILAAANLRRSSEILGNMEVPLKGMEMALFSCPSFPAKIVNEELKDLLHSITEDTRQTLTQMGCPEHSNCSTAPKTEEQVPHKSLQVAFPTQQDIPSLFFLFCIKLLHNQSITTQPTCANLENNAISMKEPANLHNQKPGPMKKILAGWSMGINRDRLILAFKCSLALGLSVLFGLLFSKKNGYWAGVTVALGMAPWREPTFKAANTKAQGTALGSVYGVLGCLISQNFMEFRFLVLIPWIVFTSFLRHSQMYGPAGGVSATIAAVLLLGRKDYGLPSDFAIARMTESFIGLCCSIFVELLLQPTRASSLARIQLSESLGALHECIKSMALDVYISKSTTCLVALKNKEKKLRKHIHELAKHIEEADVEPNFWFMPLPTASCRRILASLSKMVELLLFAVHGMEFLGHESHALGVVWNDLQEHLNGDLMLFKEACSSIKCLEEITRIKSLARLEMEFQRKNKNSTNDLELGKSPDATEFRVLSADEEMEKIVGSFLQHVKEDISRTHLGEGKERKSNVVLCLSAIGFCMEGLMKEIGEIEKGVKELLQWENPSSCINLHEISCKMDDLST</sequence>
<dbReference type="Proteomes" id="UP001234297">
    <property type="component" value="Chromosome 3"/>
</dbReference>
<evidence type="ECO:0000313" key="2">
    <source>
        <dbReference type="Proteomes" id="UP001234297"/>
    </source>
</evidence>
<comment type="caution">
    <text evidence="1">The sequence shown here is derived from an EMBL/GenBank/DDBJ whole genome shotgun (WGS) entry which is preliminary data.</text>
</comment>
<reference evidence="1 2" key="1">
    <citation type="journal article" date="2022" name="Hortic Res">
        <title>A haplotype resolved chromosomal level avocado genome allows analysis of novel avocado genes.</title>
        <authorList>
            <person name="Nath O."/>
            <person name="Fletcher S.J."/>
            <person name="Hayward A."/>
            <person name="Shaw L.M."/>
            <person name="Masouleh A.K."/>
            <person name="Furtado A."/>
            <person name="Henry R.J."/>
            <person name="Mitter N."/>
        </authorList>
    </citation>
    <scope>NUCLEOTIDE SEQUENCE [LARGE SCALE GENOMIC DNA]</scope>
    <source>
        <strain evidence="2">cv. Hass</strain>
    </source>
</reference>
<keyword evidence="2" id="KW-1185">Reference proteome</keyword>
<dbReference type="EMBL" id="CM056811">
    <property type="protein sequence ID" value="KAJ8636857.1"/>
    <property type="molecule type" value="Genomic_DNA"/>
</dbReference>
<organism evidence="1 2">
    <name type="scientific">Persea americana</name>
    <name type="common">Avocado</name>
    <dbReference type="NCBI Taxonomy" id="3435"/>
    <lineage>
        <taxon>Eukaryota</taxon>
        <taxon>Viridiplantae</taxon>
        <taxon>Streptophyta</taxon>
        <taxon>Embryophyta</taxon>
        <taxon>Tracheophyta</taxon>
        <taxon>Spermatophyta</taxon>
        <taxon>Magnoliopsida</taxon>
        <taxon>Magnoliidae</taxon>
        <taxon>Laurales</taxon>
        <taxon>Lauraceae</taxon>
        <taxon>Persea</taxon>
    </lineage>
</organism>
<protein>
    <submittedName>
        <fullName evidence="1">Uncharacterized protein</fullName>
    </submittedName>
</protein>
<accession>A0ACC2LUP1</accession>
<name>A0ACC2LUP1_PERAE</name>
<evidence type="ECO:0000313" key="1">
    <source>
        <dbReference type="EMBL" id="KAJ8636857.1"/>
    </source>
</evidence>